<keyword evidence="3" id="KW-1185">Reference proteome</keyword>
<organism evidence="2 3">
    <name type="scientific">Streptomyces globosus</name>
    <dbReference type="NCBI Taxonomy" id="68209"/>
    <lineage>
        <taxon>Bacteria</taxon>
        <taxon>Bacillati</taxon>
        <taxon>Actinomycetota</taxon>
        <taxon>Actinomycetes</taxon>
        <taxon>Kitasatosporales</taxon>
        <taxon>Streptomycetaceae</taxon>
        <taxon>Streptomyces</taxon>
    </lineage>
</organism>
<name>A0A344TXQ1_9ACTN</name>
<evidence type="ECO:0000256" key="1">
    <source>
        <dbReference type="SAM" id="MobiDB-lite"/>
    </source>
</evidence>
<dbReference type="EMBL" id="CP030862">
    <property type="protein sequence ID" value="AXE23422.1"/>
    <property type="molecule type" value="Genomic_DNA"/>
</dbReference>
<accession>A0A344TXQ1</accession>
<dbReference type="KEGG" id="sgz:C0216_08035"/>
<evidence type="ECO:0000313" key="3">
    <source>
        <dbReference type="Proteomes" id="UP000252004"/>
    </source>
</evidence>
<gene>
    <name evidence="2" type="ORF">C0216_08035</name>
</gene>
<reference evidence="2 3" key="1">
    <citation type="submission" date="2018-01" db="EMBL/GenBank/DDBJ databases">
        <title>Draft genome Sequence of streptomyces globosus LZH-48.</title>
        <authorList>
            <person name="Ran K."/>
            <person name="Li Z."/>
            <person name="Wei S."/>
            <person name="Dong R."/>
        </authorList>
    </citation>
    <scope>NUCLEOTIDE SEQUENCE [LARGE SCALE GENOMIC DNA]</scope>
    <source>
        <strain evidence="2 3">LZH-48</strain>
    </source>
</reference>
<dbReference type="RefSeq" id="WP_114054603.1">
    <property type="nucleotide sequence ID" value="NZ_CP030862.1"/>
</dbReference>
<feature type="region of interest" description="Disordered" evidence="1">
    <location>
        <begin position="1"/>
        <end position="32"/>
    </location>
</feature>
<dbReference type="OrthoDB" id="4240738at2"/>
<dbReference type="AlphaFoldDB" id="A0A344TXQ1"/>
<evidence type="ECO:0000313" key="2">
    <source>
        <dbReference type="EMBL" id="AXE23422.1"/>
    </source>
</evidence>
<protein>
    <submittedName>
        <fullName evidence="2">Uncharacterized protein</fullName>
    </submittedName>
</protein>
<proteinExistence type="predicted"/>
<dbReference type="Proteomes" id="UP000252004">
    <property type="component" value="Chromosome"/>
</dbReference>
<sequence length="133" mass="13924">MRGLTETRESAVPPGPAEHRSTTGAAPARRARATARHVRRALVAFTLALLLSACYAHVEVEPGGADPLVGGGSGENTPAEVFNMPDGFGNLATKCVGVGKRAYVTTRWVRHDDPPVIVPADTVVVDDPTCQAP</sequence>